<accession>A0A8H5E7M9</accession>
<name>A0A8H5E7M9_9HYPO</name>
<dbReference type="AlphaFoldDB" id="A0A8H5E7M9"/>
<protein>
    <submittedName>
        <fullName evidence="1">Uncharacterized protein</fullName>
    </submittedName>
</protein>
<dbReference type="EMBL" id="JABEVY010000109">
    <property type="protein sequence ID" value="KAF5249666.1"/>
    <property type="molecule type" value="Genomic_DNA"/>
</dbReference>
<proteinExistence type="predicted"/>
<keyword evidence="2" id="KW-1185">Reference proteome</keyword>
<evidence type="ECO:0000313" key="1">
    <source>
        <dbReference type="EMBL" id="KAF5249666.1"/>
    </source>
</evidence>
<organism evidence="1 2">
    <name type="scientific">Fusarium anthophilum</name>
    <dbReference type="NCBI Taxonomy" id="48485"/>
    <lineage>
        <taxon>Eukaryota</taxon>
        <taxon>Fungi</taxon>
        <taxon>Dikarya</taxon>
        <taxon>Ascomycota</taxon>
        <taxon>Pezizomycotina</taxon>
        <taxon>Sordariomycetes</taxon>
        <taxon>Hypocreomycetidae</taxon>
        <taxon>Hypocreales</taxon>
        <taxon>Nectriaceae</taxon>
        <taxon>Fusarium</taxon>
        <taxon>Fusarium fujikuroi species complex</taxon>
    </lineage>
</organism>
<reference evidence="1 2" key="1">
    <citation type="journal article" date="2020" name="BMC Genomics">
        <title>Correction to: Identification and distribution of gene clusters required for synthesis of sphingolipid metabolism inhibitors in diverse species of the filamentous fungus Fusarium.</title>
        <authorList>
            <person name="Kim H.S."/>
            <person name="Lohmar J.M."/>
            <person name="Busman M."/>
            <person name="Brown D.W."/>
            <person name="Naumann T.A."/>
            <person name="Divon H.H."/>
            <person name="Lysoe E."/>
            <person name="Uhlig S."/>
            <person name="Proctor R.H."/>
        </authorList>
    </citation>
    <scope>NUCLEOTIDE SEQUENCE [LARGE SCALE GENOMIC DNA]</scope>
    <source>
        <strain evidence="1 2">NRRL 25214</strain>
    </source>
</reference>
<dbReference type="Proteomes" id="UP000573603">
    <property type="component" value="Unassembled WGS sequence"/>
</dbReference>
<gene>
    <name evidence="1" type="ORF">FANTH_4974</name>
</gene>
<sequence>MRKRLQLYDRQAVIPDLTGSGLPKLDKTTREPQRFMAIITAPYLFDSGRQADWGRFCLGRKDETEEKTKHLRIKYTREEVSEHIARLRQVLLYHRSTFNGCVQTRRTILELLRLLALASILTVEGTRAAGPADIDGCKKALGRLHKLGIKLSDINKHNFLVQDGYEVLVDFKKVKRDCLPLELEDEISTLKSSPKATSFRVVAEPAYE</sequence>
<comment type="caution">
    <text evidence="1">The sequence shown here is derived from an EMBL/GenBank/DDBJ whole genome shotgun (WGS) entry which is preliminary data.</text>
</comment>
<evidence type="ECO:0000313" key="2">
    <source>
        <dbReference type="Proteomes" id="UP000573603"/>
    </source>
</evidence>